<feature type="chain" id="PRO_5035216463" evidence="8">
    <location>
        <begin position="20"/>
        <end position="757"/>
    </location>
</feature>
<evidence type="ECO:0000256" key="3">
    <source>
        <dbReference type="ARBA" id="ARBA00022452"/>
    </source>
</evidence>
<dbReference type="GO" id="GO:0009279">
    <property type="term" value="C:cell outer membrane"/>
    <property type="evidence" value="ECO:0007669"/>
    <property type="project" value="UniProtKB-SubCell"/>
</dbReference>
<evidence type="ECO:0000313" key="10">
    <source>
        <dbReference type="EMBL" id="MBD0836933.1"/>
    </source>
</evidence>
<evidence type="ECO:0000256" key="1">
    <source>
        <dbReference type="ARBA" id="ARBA00004571"/>
    </source>
</evidence>
<evidence type="ECO:0000256" key="2">
    <source>
        <dbReference type="ARBA" id="ARBA00022448"/>
    </source>
</evidence>
<keyword evidence="11" id="KW-1185">Reference proteome</keyword>
<evidence type="ECO:0000256" key="6">
    <source>
        <dbReference type="ARBA" id="ARBA00023237"/>
    </source>
</evidence>
<comment type="subcellular location">
    <subcellularLocation>
        <location evidence="1 7">Cell outer membrane</location>
        <topology evidence="1 7">Multi-pass membrane protein</topology>
    </subcellularLocation>
</comment>
<evidence type="ECO:0000259" key="9">
    <source>
        <dbReference type="Pfam" id="PF07715"/>
    </source>
</evidence>
<name>A0A8J6QA31_9FLAO</name>
<dbReference type="SUPFAM" id="SSF56935">
    <property type="entry name" value="Porins"/>
    <property type="match status" value="1"/>
</dbReference>
<dbReference type="InterPro" id="IPR012910">
    <property type="entry name" value="Plug_dom"/>
</dbReference>
<dbReference type="NCBIfam" id="TIGR04056">
    <property type="entry name" value="OMP_RagA_SusC"/>
    <property type="match status" value="1"/>
</dbReference>
<reference evidence="10" key="1">
    <citation type="journal article" date="2013" name="Int. J. Syst. Evol. Microbiol.">
        <title>Aestuariibaculum suncheonense gen. nov., sp. nov., a marine bacterium of the family Flavobacteriaceae isolated from a tidal flat and emended descriptions of the genera Gaetbulibacter and Tamlana.</title>
        <authorList>
            <person name="Jeong S.H."/>
            <person name="Park M.S."/>
            <person name="Jin H.M."/>
            <person name="Lee K."/>
            <person name="Park W."/>
            <person name="Jeon C.O."/>
        </authorList>
    </citation>
    <scope>NUCLEOTIDE SEQUENCE</scope>
    <source>
        <strain evidence="10">SC17</strain>
    </source>
</reference>
<evidence type="ECO:0000256" key="5">
    <source>
        <dbReference type="ARBA" id="ARBA00023136"/>
    </source>
</evidence>
<keyword evidence="6 7" id="KW-0998">Cell outer membrane</keyword>
<evidence type="ECO:0000256" key="4">
    <source>
        <dbReference type="ARBA" id="ARBA00022692"/>
    </source>
</evidence>
<dbReference type="EMBL" id="JACVXC010000008">
    <property type="protein sequence ID" value="MBD0836933.1"/>
    <property type="molecule type" value="Genomic_DNA"/>
</dbReference>
<feature type="signal peptide" evidence="8">
    <location>
        <begin position="1"/>
        <end position="19"/>
    </location>
</feature>
<evidence type="ECO:0000256" key="8">
    <source>
        <dbReference type="SAM" id="SignalP"/>
    </source>
</evidence>
<dbReference type="InterPro" id="IPR037066">
    <property type="entry name" value="Plug_dom_sf"/>
</dbReference>
<dbReference type="Gene3D" id="2.170.130.10">
    <property type="entry name" value="TonB-dependent receptor, plug domain"/>
    <property type="match status" value="1"/>
</dbReference>
<dbReference type="AlphaFoldDB" id="A0A8J6QA31"/>
<dbReference type="PROSITE" id="PS52016">
    <property type="entry name" value="TONB_DEPENDENT_REC_3"/>
    <property type="match status" value="1"/>
</dbReference>
<keyword evidence="8" id="KW-0732">Signal</keyword>
<comment type="similarity">
    <text evidence="7">Belongs to the TonB-dependent receptor family.</text>
</comment>
<dbReference type="InterPro" id="IPR023996">
    <property type="entry name" value="TonB-dep_OMP_SusC/RagA"/>
</dbReference>
<dbReference type="NCBIfam" id="TIGR04057">
    <property type="entry name" value="SusC_RagA_signa"/>
    <property type="match status" value="1"/>
</dbReference>
<accession>A0A8J6QA31</accession>
<dbReference type="SUPFAM" id="SSF49464">
    <property type="entry name" value="Carboxypeptidase regulatory domain-like"/>
    <property type="match status" value="1"/>
</dbReference>
<feature type="domain" description="TonB-dependent receptor plug" evidence="9">
    <location>
        <begin position="114"/>
        <end position="240"/>
    </location>
</feature>
<dbReference type="Pfam" id="PF13715">
    <property type="entry name" value="CarbopepD_reg_2"/>
    <property type="match status" value="1"/>
</dbReference>
<gene>
    <name evidence="10" type="ORF">ICJ84_15965</name>
</gene>
<dbReference type="InterPro" id="IPR023997">
    <property type="entry name" value="TonB-dep_OMP_SusC/RagA_CS"/>
</dbReference>
<evidence type="ECO:0000313" key="11">
    <source>
        <dbReference type="Proteomes" id="UP000602057"/>
    </source>
</evidence>
<keyword evidence="3 7" id="KW-1134">Transmembrane beta strand</keyword>
<dbReference type="Gene3D" id="2.40.170.20">
    <property type="entry name" value="TonB-dependent receptor, beta-barrel domain"/>
    <property type="match status" value="1"/>
</dbReference>
<dbReference type="InterPro" id="IPR008969">
    <property type="entry name" value="CarboxyPept-like_regulatory"/>
</dbReference>
<dbReference type="InterPro" id="IPR039426">
    <property type="entry name" value="TonB-dep_rcpt-like"/>
</dbReference>
<keyword evidence="2 7" id="KW-0813">Transport</keyword>
<dbReference type="Pfam" id="PF07715">
    <property type="entry name" value="Plug"/>
    <property type="match status" value="1"/>
</dbReference>
<dbReference type="Proteomes" id="UP000602057">
    <property type="component" value="Unassembled WGS sequence"/>
</dbReference>
<protein>
    <submittedName>
        <fullName evidence="10">SusC/RagA family TonB-linked outer membrane protein</fullName>
    </submittedName>
</protein>
<reference evidence="10" key="2">
    <citation type="submission" date="2020-09" db="EMBL/GenBank/DDBJ databases">
        <authorList>
            <person name="Wu Z."/>
        </authorList>
    </citation>
    <scope>NUCLEOTIDE SEQUENCE</scope>
    <source>
        <strain evidence="10">SC17</strain>
    </source>
</reference>
<dbReference type="RefSeq" id="WP_188217424.1">
    <property type="nucleotide sequence ID" value="NZ_BAABGH010000009.1"/>
</dbReference>
<dbReference type="Gene3D" id="2.60.40.1120">
    <property type="entry name" value="Carboxypeptidase-like, regulatory domain"/>
    <property type="match status" value="1"/>
</dbReference>
<comment type="caution">
    <text evidence="10">The sequence shown here is derived from an EMBL/GenBank/DDBJ whole genome shotgun (WGS) entry which is preliminary data.</text>
</comment>
<keyword evidence="4 7" id="KW-0812">Transmembrane</keyword>
<sequence length="757" mass="82816">MRKLLLFLVALQMSILSFGQGSNIQGTVTDAKTGIPLPGVNVLVKGTGKGVSTDFDGNFKLSGVNSNSILVCSIMGYKTIELTVGIKTSFKIQMDEEVGELEEVVLIGYQKVRKREVTGAVTSIKSDAIEGIPVLNVAGLIATQVPGMQSVTMTGSPGGRGALVIRGNTSIGANIDPDVAYSTPLYVIDGVQTSLEDLAGYNVSNQDFLASLNPNDIESIDVLKDASAAAIYGSRGANGVIIIETKKGRALSKPEFTFSSNIGVQPTPSLAPMLVGAAERNAKWDMLNTWWAEYERQSGATPMILSDSLNPAFNNNVDYQGLFYKTGISQKYNLGMRGGSEETNYRVGLGYDNQEGVVINTGIKRITFNSSLNFKVGKKFRNQLIARYTYGDQLTGQANPYPYDGPYPLNSNLPVNPAQLNSSLFYVTDTRIESLKGELNEKMSTDRTYGLTLSNFASLDLLDWLTVNSQVSYVYNSNKKNFYEPSIIRNEGDGFSSYSLYNRNNLASDFYLSLFKTFGDHRLTGVLGNRADYNQYETMKVAAIGFGSDAIQTINGRYTTDEIRGFTDISENALLSYYGRLSYTYKNKYQLNGNLSRDGSSRFGANVRWANFYAIDGGWTISEEPFFEPVLSTVNFLKVRGSWGVNGKQFSENYRRYGAYSLGFGGVASGYNTNQMNVSSYAGVTGVTPNYGRIGNESLGWEETAQWNIGVDVEAFNRRLNITFDAYNKSTENLLLDANFPAYSGYNFAPANIGGGT</sequence>
<dbReference type="InterPro" id="IPR036942">
    <property type="entry name" value="Beta-barrel_TonB_sf"/>
</dbReference>
<keyword evidence="5 7" id="KW-0472">Membrane</keyword>
<organism evidence="10 11">
    <name type="scientific">Aestuariibaculum suncheonense</name>
    <dbReference type="NCBI Taxonomy" id="1028745"/>
    <lineage>
        <taxon>Bacteria</taxon>
        <taxon>Pseudomonadati</taxon>
        <taxon>Bacteroidota</taxon>
        <taxon>Flavobacteriia</taxon>
        <taxon>Flavobacteriales</taxon>
        <taxon>Flavobacteriaceae</taxon>
    </lineage>
</organism>
<proteinExistence type="inferred from homology"/>
<evidence type="ECO:0000256" key="7">
    <source>
        <dbReference type="PROSITE-ProRule" id="PRU01360"/>
    </source>
</evidence>